<keyword evidence="1" id="KW-0694">RNA-binding</keyword>
<comment type="catalytic activity">
    <reaction evidence="1">
        <text>RNA(n) + a ribonucleoside 5'-triphosphate = RNA(n+1) + diphosphate</text>
        <dbReference type="Rhea" id="RHEA:21248"/>
        <dbReference type="Rhea" id="RHEA-COMP:14527"/>
        <dbReference type="Rhea" id="RHEA-COMP:17342"/>
        <dbReference type="ChEBI" id="CHEBI:33019"/>
        <dbReference type="ChEBI" id="CHEBI:61557"/>
        <dbReference type="ChEBI" id="CHEBI:140395"/>
        <dbReference type="EC" id="2.7.7.48"/>
    </reaction>
</comment>
<evidence type="ECO:0000313" key="5">
    <source>
        <dbReference type="EMBL" id="CAF4928936.1"/>
    </source>
</evidence>
<dbReference type="PANTHER" id="PTHR23079:SF55">
    <property type="entry name" value="RNA-DIRECTED RNA POLYMERASE"/>
    <property type="match status" value="1"/>
</dbReference>
<dbReference type="EMBL" id="CAJOBH010060206">
    <property type="protein sequence ID" value="CAF4420958.1"/>
    <property type="molecule type" value="Genomic_DNA"/>
</dbReference>
<dbReference type="EMBL" id="CAJOBJ010184949">
    <property type="protein sequence ID" value="CAF4932292.1"/>
    <property type="molecule type" value="Genomic_DNA"/>
</dbReference>
<feature type="domain" description="RDRP core" evidence="2">
    <location>
        <begin position="1"/>
        <end position="57"/>
    </location>
</feature>
<dbReference type="InterPro" id="IPR057596">
    <property type="entry name" value="RDRP_core"/>
</dbReference>
<comment type="caution">
    <text evidence="7">The sequence shown here is derived from an EMBL/GenBank/DDBJ whole genome shotgun (WGS) entry which is preliminary data.</text>
</comment>
<dbReference type="Proteomes" id="UP000681967">
    <property type="component" value="Unassembled WGS sequence"/>
</dbReference>
<protein>
    <recommendedName>
        <fullName evidence="1">RNA-dependent RNA polymerase</fullName>
        <ecNumber evidence="1">2.7.7.48</ecNumber>
    </recommendedName>
</protein>
<name>A0A8S3DLM7_9BILA</name>
<reference evidence="7" key="1">
    <citation type="submission" date="2021-02" db="EMBL/GenBank/DDBJ databases">
        <authorList>
            <person name="Nowell W R."/>
        </authorList>
    </citation>
    <scope>NUCLEOTIDE SEQUENCE</scope>
</reference>
<dbReference type="GO" id="GO:0030422">
    <property type="term" value="P:siRNA processing"/>
    <property type="evidence" value="ECO:0007669"/>
    <property type="project" value="TreeGrafter"/>
</dbReference>
<evidence type="ECO:0000313" key="3">
    <source>
        <dbReference type="EMBL" id="CAF4420958.1"/>
    </source>
</evidence>
<dbReference type="Proteomes" id="UP000681720">
    <property type="component" value="Unassembled WGS sequence"/>
</dbReference>
<keyword evidence="1" id="KW-0808">Transferase</keyword>
<evidence type="ECO:0000313" key="4">
    <source>
        <dbReference type="EMBL" id="CAF4835418.1"/>
    </source>
</evidence>
<dbReference type="AlphaFoldDB" id="A0A8S3DLM7"/>
<dbReference type="GO" id="GO:0003723">
    <property type="term" value="F:RNA binding"/>
    <property type="evidence" value="ECO:0007669"/>
    <property type="project" value="UniProtKB-KW"/>
</dbReference>
<dbReference type="GO" id="GO:0003968">
    <property type="term" value="F:RNA-directed RNA polymerase activity"/>
    <property type="evidence" value="ECO:0007669"/>
    <property type="project" value="UniProtKB-KW"/>
</dbReference>
<dbReference type="PANTHER" id="PTHR23079">
    <property type="entry name" value="RNA-DEPENDENT RNA POLYMERASE"/>
    <property type="match status" value="1"/>
</dbReference>
<organism evidence="7 8">
    <name type="scientific">Rotaria magnacalcarata</name>
    <dbReference type="NCBI Taxonomy" id="392030"/>
    <lineage>
        <taxon>Eukaryota</taxon>
        <taxon>Metazoa</taxon>
        <taxon>Spiralia</taxon>
        <taxon>Gnathifera</taxon>
        <taxon>Rotifera</taxon>
        <taxon>Eurotatoria</taxon>
        <taxon>Bdelloidea</taxon>
        <taxon>Philodinida</taxon>
        <taxon>Philodinidae</taxon>
        <taxon>Rotaria</taxon>
    </lineage>
</organism>
<evidence type="ECO:0000313" key="7">
    <source>
        <dbReference type="EMBL" id="CAF5011561.1"/>
    </source>
</evidence>
<comment type="similarity">
    <text evidence="1">Belongs to the RdRP family.</text>
</comment>
<evidence type="ECO:0000259" key="2">
    <source>
        <dbReference type="Pfam" id="PF05183"/>
    </source>
</evidence>
<feature type="non-terminal residue" evidence="7">
    <location>
        <position position="61"/>
    </location>
</feature>
<dbReference type="InterPro" id="IPR007855">
    <property type="entry name" value="RDRP"/>
</dbReference>
<evidence type="ECO:0000313" key="6">
    <source>
        <dbReference type="EMBL" id="CAF4932292.1"/>
    </source>
</evidence>
<dbReference type="Proteomes" id="UP000676336">
    <property type="component" value="Unassembled WGS sequence"/>
</dbReference>
<evidence type="ECO:0000313" key="8">
    <source>
        <dbReference type="Proteomes" id="UP000681720"/>
    </source>
</evidence>
<dbReference type="Pfam" id="PF05183">
    <property type="entry name" value="RdRP"/>
    <property type="match status" value="1"/>
</dbReference>
<keyword evidence="1" id="KW-0696">RNA-directed RNA polymerase</keyword>
<keyword evidence="1" id="KW-0548">Nucleotidyltransferase</keyword>
<gene>
    <name evidence="3" type="ORF">BYL167_LOCUS32463</name>
    <name evidence="4" type="ORF">BYL167_LOCUS49616</name>
    <name evidence="6" type="ORF">GIL414_LOCUS53370</name>
    <name evidence="7" type="ORF">GIL414_LOCUS57896</name>
    <name evidence="5" type="ORF">SMN809_LOCUS53092</name>
</gene>
<proteinExistence type="inferred from homology"/>
<feature type="non-terminal residue" evidence="7">
    <location>
        <position position="1"/>
    </location>
</feature>
<accession>A0A8S3DLM7</accession>
<dbReference type="GO" id="GO:0031380">
    <property type="term" value="C:nuclear RNA-directed RNA polymerase complex"/>
    <property type="evidence" value="ECO:0007669"/>
    <property type="project" value="TreeGrafter"/>
</dbReference>
<dbReference type="EMBL" id="CAJOBI010181685">
    <property type="protein sequence ID" value="CAF4928936.1"/>
    <property type="molecule type" value="Genomic_DNA"/>
</dbReference>
<dbReference type="EC" id="2.7.7.48" evidence="1"/>
<dbReference type="EMBL" id="CAJOBH010148079">
    <property type="protein sequence ID" value="CAF4835418.1"/>
    <property type="molecule type" value="Genomic_DNA"/>
</dbReference>
<dbReference type="EMBL" id="CAJOBJ010211230">
    <property type="protein sequence ID" value="CAF5011561.1"/>
    <property type="molecule type" value="Genomic_DNA"/>
</dbReference>
<sequence length="61" mass="6990">ELRHLVDVVVFPQKGHRPHPNEISGSDLDGDEYAVIWDSDLVPLTTNDEPYNYDSQEKPIK</sequence>
<evidence type="ECO:0000256" key="1">
    <source>
        <dbReference type="RuleBase" id="RU363098"/>
    </source>
</evidence>